<accession>A0A4R8SM26</accession>
<gene>
    <name evidence="1" type="ORF">C8034_v000075</name>
</gene>
<evidence type="ECO:0000313" key="2">
    <source>
        <dbReference type="Proteomes" id="UP000295604"/>
    </source>
</evidence>
<dbReference type="Proteomes" id="UP000295604">
    <property type="component" value="Unassembled WGS sequence"/>
</dbReference>
<proteinExistence type="predicted"/>
<reference evidence="1 2" key="1">
    <citation type="submission" date="2018-11" db="EMBL/GenBank/DDBJ databases">
        <title>Genome sequence and assembly of Colletotrichum sidae.</title>
        <authorList>
            <person name="Gan P."/>
            <person name="Shirasu K."/>
        </authorList>
    </citation>
    <scope>NUCLEOTIDE SEQUENCE [LARGE SCALE GENOMIC DNA]</scope>
    <source>
        <strain evidence="1 2">CBS 518.97</strain>
    </source>
</reference>
<comment type="caution">
    <text evidence="1">The sequence shown here is derived from an EMBL/GenBank/DDBJ whole genome shotgun (WGS) entry which is preliminary data.</text>
</comment>
<organism evidence="1 2">
    <name type="scientific">Colletotrichum sidae</name>
    <dbReference type="NCBI Taxonomy" id="1347389"/>
    <lineage>
        <taxon>Eukaryota</taxon>
        <taxon>Fungi</taxon>
        <taxon>Dikarya</taxon>
        <taxon>Ascomycota</taxon>
        <taxon>Pezizomycotina</taxon>
        <taxon>Sordariomycetes</taxon>
        <taxon>Hypocreomycetidae</taxon>
        <taxon>Glomerellales</taxon>
        <taxon>Glomerellaceae</taxon>
        <taxon>Colletotrichum</taxon>
        <taxon>Colletotrichum orbiculare species complex</taxon>
    </lineage>
</organism>
<protein>
    <submittedName>
        <fullName evidence="1">Uncharacterized protein</fullName>
    </submittedName>
</protein>
<dbReference type="EMBL" id="QAPF01001625">
    <property type="protein sequence ID" value="TDZ99592.1"/>
    <property type="molecule type" value="Genomic_DNA"/>
</dbReference>
<evidence type="ECO:0000313" key="1">
    <source>
        <dbReference type="EMBL" id="TDZ99592.1"/>
    </source>
</evidence>
<name>A0A4R8SM26_9PEZI</name>
<keyword evidence="2" id="KW-1185">Reference proteome</keyword>
<sequence>MTRNMFDLTPLFNPSALPFSYSTPEAPPSPDMASSFDRNSSSNSAIVFFFVFVMPESFASLCDGWAELGVLSLFDGDDLVENWAEASATAGVCDATRKRCTASA</sequence>
<dbReference type="AlphaFoldDB" id="A0A4R8SM26"/>